<keyword evidence="3" id="KW-1185">Reference proteome</keyword>
<dbReference type="EMBL" id="PRKW01000003">
    <property type="protein sequence ID" value="PPB49351.1"/>
    <property type="molecule type" value="Genomic_DNA"/>
</dbReference>
<dbReference type="Pfam" id="PF17940">
    <property type="entry name" value="TetR_C_31"/>
    <property type="match status" value="1"/>
</dbReference>
<gene>
    <name evidence="2" type="ORF">C4K88_06510</name>
</gene>
<organism evidence="2 3">
    <name type="scientific">Arthrobacter pityocampae</name>
    <dbReference type="NCBI Taxonomy" id="547334"/>
    <lineage>
        <taxon>Bacteria</taxon>
        <taxon>Bacillati</taxon>
        <taxon>Actinomycetota</taxon>
        <taxon>Actinomycetes</taxon>
        <taxon>Micrococcales</taxon>
        <taxon>Micrococcaceae</taxon>
        <taxon>Arthrobacter</taxon>
    </lineage>
</organism>
<protein>
    <submittedName>
        <fullName evidence="2">TetR family transcriptional regulator</fullName>
    </submittedName>
</protein>
<dbReference type="Proteomes" id="UP000239297">
    <property type="component" value="Unassembled WGS sequence"/>
</dbReference>
<evidence type="ECO:0000259" key="1">
    <source>
        <dbReference type="Pfam" id="PF17940"/>
    </source>
</evidence>
<evidence type="ECO:0000313" key="2">
    <source>
        <dbReference type="EMBL" id="PPB49351.1"/>
    </source>
</evidence>
<sequence length="171" mass="18044">MSLLASGGPRALTHRAVDRRAGVPLGSTSNLFRTQEALVGAVVDFLVQVDYRGLRHLRRETPTGANDLATALARFASAARTTGREHARARHALLVHASDAPSSAAVLAEGRLRLVAWGTDALRSIGATRPEEKSALIVGMIDGMISATVFMNLPIEESALASAIKAIITDP</sequence>
<accession>A0A2S5IXT0</accession>
<dbReference type="Gene3D" id="1.10.357.10">
    <property type="entry name" value="Tetracycline Repressor, domain 2"/>
    <property type="match status" value="1"/>
</dbReference>
<evidence type="ECO:0000313" key="3">
    <source>
        <dbReference type="Proteomes" id="UP000239297"/>
    </source>
</evidence>
<dbReference type="InterPro" id="IPR009057">
    <property type="entry name" value="Homeodomain-like_sf"/>
</dbReference>
<feature type="domain" description="Tetracyclin repressor-like C-terminal group 31" evidence="1">
    <location>
        <begin position="64"/>
        <end position="164"/>
    </location>
</feature>
<comment type="caution">
    <text evidence="2">The sequence shown here is derived from an EMBL/GenBank/DDBJ whole genome shotgun (WGS) entry which is preliminary data.</text>
</comment>
<dbReference type="InterPro" id="IPR041583">
    <property type="entry name" value="TetR_C_31"/>
</dbReference>
<dbReference type="SUPFAM" id="SSF46689">
    <property type="entry name" value="Homeodomain-like"/>
    <property type="match status" value="1"/>
</dbReference>
<reference evidence="2 3" key="1">
    <citation type="journal article" date="2014" name="Int. J. Syst. Evol. Microbiol.">
        <title>Arthrobacter pityocampae sp. nov., isolated from Thaumetopoea pityocampa (Lep., Thaumetopoeidae).</title>
        <authorList>
            <person name="Ince I.A."/>
            <person name="Demirbag Z."/>
            <person name="Kati H."/>
        </authorList>
    </citation>
    <scope>NUCLEOTIDE SEQUENCE [LARGE SCALE GENOMIC DNA]</scope>
    <source>
        <strain evidence="2 3">Tp2</strain>
    </source>
</reference>
<dbReference type="AlphaFoldDB" id="A0A2S5IXT0"/>
<proteinExistence type="predicted"/>
<name>A0A2S5IXT0_9MICC</name>